<feature type="region of interest" description="Disordered" evidence="1">
    <location>
        <begin position="23"/>
        <end position="256"/>
    </location>
</feature>
<feature type="compositionally biased region" description="Acidic residues" evidence="1">
    <location>
        <begin position="167"/>
        <end position="178"/>
    </location>
</feature>
<reference evidence="2 3" key="1">
    <citation type="submission" date="2016-10" db="EMBL/GenBank/DDBJ databases">
        <title>Genome sequence of the ascomycete fungus Penicillium subrubescens.</title>
        <authorList>
            <person name="De Vries R.P."/>
            <person name="Peng M."/>
            <person name="Dilokpimol A."/>
            <person name="Hilden K."/>
            <person name="Makela M.R."/>
            <person name="Grigoriev I."/>
            <person name="Riley R."/>
            <person name="Granchi Z."/>
        </authorList>
    </citation>
    <scope>NUCLEOTIDE SEQUENCE [LARGE SCALE GENOMIC DNA]</scope>
    <source>
        <strain evidence="2 3">CBS 132785</strain>
    </source>
</reference>
<feature type="compositionally biased region" description="Basic and acidic residues" evidence="1">
    <location>
        <begin position="103"/>
        <end position="134"/>
    </location>
</feature>
<comment type="caution">
    <text evidence="2">The sequence shown here is derived from an EMBL/GenBank/DDBJ whole genome shotgun (WGS) entry which is preliminary data.</text>
</comment>
<dbReference type="AlphaFoldDB" id="A0A1Q5TQ82"/>
<proteinExistence type="predicted"/>
<feature type="compositionally biased region" description="Low complexity" evidence="1">
    <location>
        <begin position="491"/>
        <end position="505"/>
    </location>
</feature>
<sequence length="588" mass="66259">MAPLRKRKLRNSTVDSVNIFNAISGLSGSPSRRNTIHGASTPPPAPRDARPDLFEIPVTPPNKRKITPPRSEPLMRQLRSREVDLSPLKAASTLEDEPPASPSERDEAGDTSEPRDDSNREQYSEQDENLRAEDGSEEEASQYEEVHEGDGLEEEDPLPNRVNLWPEDSDDVPDESNDDSSTSSDEDRPTSYQKVPKSDDIQVLIDNRRGVKQRNGDTPDSGLFVSSASEIEESDPEEEAYVWEESDGERQRAQQLEAADVADAVPADATDEPLNELFVEQRVEDEPAVDESSHPERARKNELQDLSRWLAQEIESSPQGALWEILRASKRELRQFAIKPIPEYLKGANSEVTEMRQLYYDIINSSTLTSEARTELRNLREAVRTEATRIFEYAAEEAPEETSEGAEMLNQFEAHVVGPMITLVTFGYRAHKMLGLPAYDQFEGILELLLWICTQISNYRQTSYLRGTKAKSKALILPLKRIIKSLGMGDLSASRTSSSRPSLATQGGMSYTQDDTISTQWTQVPDYDIPPSQRPWTLDEEDALRNGVRRFSAYGNPIPLVMSHYGHRLRRRTCRDLKAKLDELGPFD</sequence>
<organism evidence="2 3">
    <name type="scientific">Penicillium subrubescens</name>
    <dbReference type="NCBI Taxonomy" id="1316194"/>
    <lineage>
        <taxon>Eukaryota</taxon>
        <taxon>Fungi</taxon>
        <taxon>Dikarya</taxon>
        <taxon>Ascomycota</taxon>
        <taxon>Pezizomycotina</taxon>
        <taxon>Eurotiomycetes</taxon>
        <taxon>Eurotiomycetidae</taxon>
        <taxon>Eurotiales</taxon>
        <taxon>Aspergillaceae</taxon>
        <taxon>Penicillium</taxon>
    </lineage>
</organism>
<accession>A0A1Q5TQ82</accession>
<evidence type="ECO:0000313" key="3">
    <source>
        <dbReference type="Proteomes" id="UP000186955"/>
    </source>
</evidence>
<dbReference type="EMBL" id="MNBE01000626">
    <property type="protein sequence ID" value="OKP02398.1"/>
    <property type="molecule type" value="Genomic_DNA"/>
</dbReference>
<feature type="compositionally biased region" description="Acidic residues" evidence="1">
    <location>
        <begin position="230"/>
        <end position="247"/>
    </location>
</feature>
<keyword evidence="3" id="KW-1185">Reference proteome</keyword>
<protein>
    <submittedName>
        <fullName evidence="2">Uncharacterized protein</fullName>
    </submittedName>
</protein>
<feature type="compositionally biased region" description="Basic and acidic residues" evidence="1">
    <location>
        <begin position="196"/>
        <end position="217"/>
    </location>
</feature>
<evidence type="ECO:0000256" key="1">
    <source>
        <dbReference type="SAM" id="MobiDB-lite"/>
    </source>
</evidence>
<gene>
    <name evidence="2" type="ORF">PENSUB_7162</name>
</gene>
<name>A0A1Q5TQ82_9EURO</name>
<dbReference type="OrthoDB" id="5431211at2759"/>
<evidence type="ECO:0000313" key="2">
    <source>
        <dbReference type="EMBL" id="OKP02398.1"/>
    </source>
</evidence>
<dbReference type="STRING" id="1316194.A0A1Q5TQ82"/>
<feature type="region of interest" description="Disordered" evidence="1">
    <location>
        <begin position="491"/>
        <end position="511"/>
    </location>
</feature>
<dbReference type="Proteomes" id="UP000186955">
    <property type="component" value="Unassembled WGS sequence"/>
</dbReference>
<feature type="compositionally biased region" description="Polar residues" evidence="1">
    <location>
        <begin position="23"/>
        <end position="33"/>
    </location>
</feature>